<dbReference type="SUPFAM" id="SSF53756">
    <property type="entry name" value="UDP-Glycosyltransferase/glycogen phosphorylase"/>
    <property type="match status" value="1"/>
</dbReference>
<reference evidence="1 2" key="1">
    <citation type="submission" date="2018-07" db="EMBL/GenBank/DDBJ databases">
        <title>Halioglobus sp. genome submission.</title>
        <authorList>
            <person name="Ye M.-Q."/>
            <person name="Du Z.-J."/>
        </authorList>
    </citation>
    <scope>NUCLEOTIDE SEQUENCE [LARGE SCALE GENOMIC DNA]</scope>
    <source>
        <strain evidence="1 2">U0301</strain>
    </source>
</reference>
<comment type="caution">
    <text evidence="1">The sequence shown here is derived from an EMBL/GenBank/DDBJ whole genome shotgun (WGS) entry which is preliminary data.</text>
</comment>
<keyword evidence="1" id="KW-0808">Transferase</keyword>
<organism evidence="1 2">
    <name type="scientific">Seongchinamella sediminis</name>
    <dbReference type="NCBI Taxonomy" id="2283635"/>
    <lineage>
        <taxon>Bacteria</taxon>
        <taxon>Pseudomonadati</taxon>
        <taxon>Pseudomonadota</taxon>
        <taxon>Gammaproteobacteria</taxon>
        <taxon>Cellvibrionales</taxon>
        <taxon>Halieaceae</taxon>
        <taxon>Seongchinamella</taxon>
    </lineage>
</organism>
<dbReference type="GO" id="GO:0016757">
    <property type="term" value="F:glycosyltransferase activity"/>
    <property type="evidence" value="ECO:0007669"/>
    <property type="project" value="TreeGrafter"/>
</dbReference>
<evidence type="ECO:0000313" key="2">
    <source>
        <dbReference type="Proteomes" id="UP000265509"/>
    </source>
</evidence>
<accession>A0A3L7DTP5</accession>
<protein>
    <submittedName>
        <fullName evidence="1">TIGR03087 family PEP-CTERM/XrtA system glycosyltransferase</fullName>
    </submittedName>
</protein>
<keyword evidence="2" id="KW-1185">Reference proteome</keyword>
<dbReference type="EMBL" id="QRAN01000020">
    <property type="protein sequence ID" value="RLQ20754.1"/>
    <property type="molecule type" value="Genomic_DNA"/>
</dbReference>
<dbReference type="InterPro" id="IPR017521">
    <property type="entry name" value="Sugar_tfrase_PEP-CTERM_Stp1"/>
</dbReference>
<dbReference type="NCBIfam" id="TIGR03087">
    <property type="entry name" value="stp1"/>
    <property type="match status" value="1"/>
</dbReference>
<sequence>MPGPGCPCPWRTCWGRRWPGIWARAVSAAISAPEQTLPPAQEPRGVKAPLLFLCHRIPYPPNKGDKIRSFHLLHHLSQHFDIYLGSFVDDEDDWPWAPEVEKFCQAMCLRPLNPRLARLRSLRGLLSGEALSIPYYADAEMRQWVARAVVRYGIRHAIVYSSAMAQYLPGGGGGFRRKVIDFVDVDSDKWQQYARQKPWPLSWIYRREGRCLLALEKALAAQFDAGLFVSSSEADLFHQLSPATAHKIGFYNNGVNCAYFDPAFDRETPQPNPFPADSLPLVFTGAMDYWPNVDAVVWFAREVFPALRQAHPGLSFTIVGGKPAPAVQGLAEQPGIVVTGRVGDVRPFLKHALAAVAPMRIARGVQNKVLEAMAMARPVLVSHKGLEGIAAIDGEELLLAESLADYQRLLAEILAGAHDAMGDQARARVLRDFSWEDNLPEVVLLLGQEGRVPRYGQEQSRDS</sequence>
<dbReference type="PANTHER" id="PTHR12526">
    <property type="entry name" value="GLYCOSYLTRANSFERASE"/>
    <property type="match status" value="1"/>
</dbReference>
<dbReference type="Proteomes" id="UP000265509">
    <property type="component" value="Unassembled WGS sequence"/>
</dbReference>
<evidence type="ECO:0000313" key="1">
    <source>
        <dbReference type="EMBL" id="RLQ20754.1"/>
    </source>
</evidence>
<gene>
    <name evidence="1" type="ORF">DWB85_16005</name>
</gene>
<dbReference type="CDD" id="cd03801">
    <property type="entry name" value="GT4_PimA-like"/>
    <property type="match status" value="1"/>
</dbReference>
<dbReference type="AlphaFoldDB" id="A0A3L7DTP5"/>
<dbReference type="PANTHER" id="PTHR12526:SF600">
    <property type="entry name" value="GLYCOSYL TRANSFERASE GROUP 1"/>
    <property type="match status" value="1"/>
</dbReference>
<dbReference type="OrthoDB" id="9807209at2"/>
<dbReference type="Gene3D" id="3.40.50.2000">
    <property type="entry name" value="Glycogen Phosphorylase B"/>
    <property type="match status" value="1"/>
</dbReference>
<name>A0A3L7DTP5_9GAMM</name>
<proteinExistence type="predicted"/>
<dbReference type="Pfam" id="PF13692">
    <property type="entry name" value="Glyco_trans_1_4"/>
    <property type="match status" value="1"/>
</dbReference>